<name>A0AAV2BZN3_9ARAC</name>
<dbReference type="Gene3D" id="1.10.510.10">
    <property type="entry name" value="Transferase(Phosphotransferase) domain 1"/>
    <property type="match status" value="1"/>
</dbReference>
<reference evidence="2 3" key="1">
    <citation type="submission" date="2024-04" db="EMBL/GenBank/DDBJ databases">
        <authorList>
            <person name="Rising A."/>
            <person name="Reimegard J."/>
            <person name="Sonavane S."/>
            <person name="Akerstrom W."/>
            <person name="Nylinder S."/>
            <person name="Hedman E."/>
            <person name="Kallberg Y."/>
        </authorList>
    </citation>
    <scope>NUCLEOTIDE SEQUENCE [LARGE SCALE GENOMIC DNA]</scope>
</reference>
<feature type="domain" description="Protein kinase" evidence="1">
    <location>
        <begin position="1"/>
        <end position="98"/>
    </location>
</feature>
<organism evidence="2 3">
    <name type="scientific">Larinioides sclopetarius</name>
    <dbReference type="NCBI Taxonomy" id="280406"/>
    <lineage>
        <taxon>Eukaryota</taxon>
        <taxon>Metazoa</taxon>
        <taxon>Ecdysozoa</taxon>
        <taxon>Arthropoda</taxon>
        <taxon>Chelicerata</taxon>
        <taxon>Arachnida</taxon>
        <taxon>Araneae</taxon>
        <taxon>Araneomorphae</taxon>
        <taxon>Entelegynae</taxon>
        <taxon>Araneoidea</taxon>
        <taxon>Araneidae</taxon>
        <taxon>Larinioides</taxon>
    </lineage>
</organism>
<dbReference type="SUPFAM" id="SSF56112">
    <property type="entry name" value="Protein kinase-like (PK-like)"/>
    <property type="match status" value="1"/>
</dbReference>
<dbReference type="AlphaFoldDB" id="A0AAV2BZN3"/>
<dbReference type="GO" id="GO:0005524">
    <property type="term" value="F:ATP binding"/>
    <property type="evidence" value="ECO:0007669"/>
    <property type="project" value="InterPro"/>
</dbReference>
<proteinExistence type="predicted"/>
<dbReference type="InterPro" id="IPR000719">
    <property type="entry name" value="Prot_kinase_dom"/>
</dbReference>
<comment type="caution">
    <text evidence="2">The sequence shown here is derived from an EMBL/GenBank/DDBJ whole genome shotgun (WGS) entry which is preliminary data.</text>
</comment>
<gene>
    <name evidence="2" type="ORF">LARSCL_LOCUS22569</name>
</gene>
<evidence type="ECO:0000313" key="3">
    <source>
        <dbReference type="Proteomes" id="UP001497382"/>
    </source>
</evidence>
<dbReference type="PROSITE" id="PS50011">
    <property type="entry name" value="PROTEIN_KINASE_DOM"/>
    <property type="match status" value="1"/>
</dbReference>
<keyword evidence="3" id="KW-1185">Reference proteome</keyword>
<dbReference type="EMBL" id="CAXIEN010000724">
    <property type="protein sequence ID" value="CAL1301513.1"/>
    <property type="molecule type" value="Genomic_DNA"/>
</dbReference>
<feature type="non-terminal residue" evidence="2">
    <location>
        <position position="98"/>
    </location>
</feature>
<feature type="non-terminal residue" evidence="2">
    <location>
        <position position="1"/>
    </location>
</feature>
<sequence length="98" mass="11404">LGDFTFIRQTSSHIRSNQIGLPKLYHPPETSRTSEDDVTIDGQYFDLWSYGMMSLELLTRFHIGRSFPFVSEDARYACIRNVLQMETFFQEMQAAFPA</sequence>
<accession>A0AAV2BZN3</accession>
<evidence type="ECO:0000313" key="2">
    <source>
        <dbReference type="EMBL" id="CAL1301513.1"/>
    </source>
</evidence>
<protein>
    <recommendedName>
        <fullName evidence="1">Protein kinase domain-containing protein</fullName>
    </recommendedName>
</protein>
<dbReference type="Proteomes" id="UP001497382">
    <property type="component" value="Unassembled WGS sequence"/>
</dbReference>
<evidence type="ECO:0000259" key="1">
    <source>
        <dbReference type="PROSITE" id="PS50011"/>
    </source>
</evidence>
<dbReference type="GO" id="GO:0004672">
    <property type="term" value="F:protein kinase activity"/>
    <property type="evidence" value="ECO:0007669"/>
    <property type="project" value="InterPro"/>
</dbReference>
<dbReference type="InterPro" id="IPR011009">
    <property type="entry name" value="Kinase-like_dom_sf"/>
</dbReference>